<keyword evidence="2" id="KW-0554">One-carbon metabolism</keyword>
<dbReference type="PRINTS" id="PR00085">
    <property type="entry name" value="THFDHDRGNASE"/>
</dbReference>
<keyword evidence="3" id="KW-0658">Purine biosynthesis</keyword>
<evidence type="ECO:0008006" key="13">
    <source>
        <dbReference type="Google" id="ProtNLM"/>
    </source>
</evidence>
<dbReference type="GO" id="GO:0035999">
    <property type="term" value="P:tetrahydrofolate interconversion"/>
    <property type="evidence" value="ECO:0007669"/>
    <property type="project" value="TreeGrafter"/>
</dbReference>
<evidence type="ECO:0000259" key="9">
    <source>
        <dbReference type="Pfam" id="PF00763"/>
    </source>
</evidence>
<sequence length="263" mass="28634">MKIDGIKIADEIVKRLKGENAPKKILAAIFVGDDTLSDSFLKQKQQTAERLGIDFRIYNLPDNLNGDDLRHKVSEISAQEDIGGAIVQLPLPSGIDKQYVLNAVPSEKDVDVLGEHKLGGLLQPAVETFKEIIEREKVNLRESVVVVLGKGVLVGKPIGNWLEGKCKELYILDSKSDPSKIKEADIIVSGVGRAGLIDPNNLKVGAGVIDFGYSNKGKLVGDLNVENESALDRLKFYTPTPGGTGPILVAKLFENFYKLCGRQ</sequence>
<keyword evidence="7" id="KW-0028">Amino-acid biosynthesis</keyword>
<dbReference type="AlphaFoldDB" id="A0A1G1ZE70"/>
<dbReference type="GO" id="GO:0006164">
    <property type="term" value="P:purine nucleotide biosynthetic process"/>
    <property type="evidence" value="ECO:0007669"/>
    <property type="project" value="UniProtKB-KW"/>
</dbReference>
<dbReference type="Gene3D" id="3.40.50.720">
    <property type="entry name" value="NAD(P)-binding Rossmann-like Domain"/>
    <property type="match status" value="1"/>
</dbReference>
<dbReference type="InterPro" id="IPR020630">
    <property type="entry name" value="THF_DH/CycHdrlase_cat_dom"/>
</dbReference>
<keyword evidence="4" id="KW-0378">Hydrolase</keyword>
<feature type="domain" description="Tetrahydrofolate dehydrogenase/cyclohydrolase catalytic" evidence="9">
    <location>
        <begin position="3"/>
        <end position="111"/>
    </location>
</feature>
<evidence type="ECO:0000256" key="4">
    <source>
        <dbReference type="ARBA" id="ARBA00022801"/>
    </source>
</evidence>
<dbReference type="EMBL" id="MHJD01000033">
    <property type="protein sequence ID" value="OGY62067.1"/>
    <property type="molecule type" value="Genomic_DNA"/>
</dbReference>
<dbReference type="GO" id="GO:0005829">
    <property type="term" value="C:cytosol"/>
    <property type="evidence" value="ECO:0007669"/>
    <property type="project" value="TreeGrafter"/>
</dbReference>
<protein>
    <recommendedName>
        <fullName evidence="13">Methenyltetrahydrofolate cyclohydrolase</fullName>
    </recommendedName>
</protein>
<dbReference type="Gene3D" id="3.40.50.10860">
    <property type="entry name" value="Leucine Dehydrogenase, chain A, domain 1"/>
    <property type="match status" value="1"/>
</dbReference>
<dbReference type="InterPro" id="IPR000672">
    <property type="entry name" value="THF_DH/CycHdrlase"/>
</dbReference>
<dbReference type="Proteomes" id="UP000177801">
    <property type="component" value="Unassembled WGS sequence"/>
</dbReference>
<dbReference type="SUPFAM" id="SSF51735">
    <property type="entry name" value="NAD(P)-binding Rossmann-fold domains"/>
    <property type="match status" value="1"/>
</dbReference>
<organism evidence="11 12">
    <name type="scientific">Candidatus Colwellbacteria bacterium RIFCSPLOWO2_12_FULL_46_17</name>
    <dbReference type="NCBI Taxonomy" id="1797695"/>
    <lineage>
        <taxon>Bacteria</taxon>
        <taxon>Candidatus Colwelliibacteriota</taxon>
    </lineage>
</organism>
<dbReference type="PANTHER" id="PTHR48099:SF5">
    <property type="entry name" value="C-1-TETRAHYDROFOLATE SYNTHASE, CYTOPLASMIC"/>
    <property type="match status" value="1"/>
</dbReference>
<keyword evidence="6" id="KW-0560">Oxidoreductase</keyword>
<evidence type="ECO:0000256" key="2">
    <source>
        <dbReference type="ARBA" id="ARBA00022563"/>
    </source>
</evidence>
<comment type="caution">
    <text evidence="11">The sequence shown here is derived from an EMBL/GenBank/DDBJ whole genome shotgun (WGS) entry which is preliminary data.</text>
</comment>
<dbReference type="Pfam" id="PF02882">
    <property type="entry name" value="THF_DHG_CYH_C"/>
    <property type="match status" value="1"/>
</dbReference>
<dbReference type="InterPro" id="IPR036291">
    <property type="entry name" value="NAD(P)-bd_dom_sf"/>
</dbReference>
<dbReference type="GO" id="GO:0004477">
    <property type="term" value="F:methenyltetrahydrofolate cyclohydrolase activity"/>
    <property type="evidence" value="ECO:0007669"/>
    <property type="project" value="TreeGrafter"/>
</dbReference>
<evidence type="ECO:0000256" key="3">
    <source>
        <dbReference type="ARBA" id="ARBA00022755"/>
    </source>
</evidence>
<evidence type="ECO:0000313" key="12">
    <source>
        <dbReference type="Proteomes" id="UP000177801"/>
    </source>
</evidence>
<dbReference type="GO" id="GO:0009086">
    <property type="term" value="P:methionine biosynthetic process"/>
    <property type="evidence" value="ECO:0007669"/>
    <property type="project" value="UniProtKB-KW"/>
</dbReference>
<dbReference type="PANTHER" id="PTHR48099">
    <property type="entry name" value="C-1-TETRAHYDROFOLATE SYNTHASE, CYTOPLASMIC-RELATED"/>
    <property type="match status" value="1"/>
</dbReference>
<feature type="domain" description="Tetrahydrofolate dehydrogenase/cyclohydrolase NAD(P)-binding" evidence="10">
    <location>
        <begin position="130"/>
        <end position="260"/>
    </location>
</feature>
<reference evidence="11 12" key="1">
    <citation type="journal article" date="2016" name="Nat. Commun.">
        <title>Thousands of microbial genomes shed light on interconnected biogeochemical processes in an aquifer system.</title>
        <authorList>
            <person name="Anantharaman K."/>
            <person name="Brown C.T."/>
            <person name="Hug L.A."/>
            <person name="Sharon I."/>
            <person name="Castelle C.J."/>
            <person name="Probst A.J."/>
            <person name="Thomas B.C."/>
            <person name="Singh A."/>
            <person name="Wilkins M.J."/>
            <person name="Karaoz U."/>
            <person name="Brodie E.L."/>
            <person name="Williams K.H."/>
            <person name="Hubbard S.S."/>
            <person name="Banfield J.F."/>
        </authorList>
    </citation>
    <scope>NUCLEOTIDE SEQUENCE [LARGE SCALE GENOMIC DNA]</scope>
</reference>
<dbReference type="Pfam" id="PF00763">
    <property type="entry name" value="THF_DHG_CYH"/>
    <property type="match status" value="1"/>
</dbReference>
<dbReference type="InterPro" id="IPR046346">
    <property type="entry name" value="Aminoacid_DH-like_N_sf"/>
</dbReference>
<dbReference type="InterPro" id="IPR020631">
    <property type="entry name" value="THF_DH/CycHdrlase_NAD-bd_dom"/>
</dbReference>
<dbReference type="SUPFAM" id="SSF53223">
    <property type="entry name" value="Aminoacid dehydrogenase-like, N-terminal domain"/>
    <property type="match status" value="1"/>
</dbReference>
<keyword evidence="7" id="KW-0486">Methionine biosynthesis</keyword>
<evidence type="ECO:0000256" key="1">
    <source>
        <dbReference type="ARBA" id="ARBA00004777"/>
    </source>
</evidence>
<evidence type="ECO:0000313" key="11">
    <source>
        <dbReference type="EMBL" id="OGY62067.1"/>
    </source>
</evidence>
<evidence type="ECO:0000256" key="8">
    <source>
        <dbReference type="ARBA" id="ARBA00023268"/>
    </source>
</evidence>
<name>A0A1G1ZE70_9BACT</name>
<gene>
    <name evidence="11" type="ORF">A3G58_01580</name>
</gene>
<evidence type="ECO:0000256" key="6">
    <source>
        <dbReference type="ARBA" id="ARBA00023002"/>
    </source>
</evidence>
<comment type="pathway">
    <text evidence="1">One-carbon metabolism; tetrahydrofolate interconversion.</text>
</comment>
<evidence type="ECO:0000256" key="7">
    <source>
        <dbReference type="ARBA" id="ARBA00023167"/>
    </source>
</evidence>
<proteinExistence type="predicted"/>
<dbReference type="GO" id="GO:0004488">
    <property type="term" value="F:methylenetetrahydrofolate dehydrogenase (NADP+) activity"/>
    <property type="evidence" value="ECO:0007669"/>
    <property type="project" value="InterPro"/>
</dbReference>
<keyword evidence="8" id="KW-0511">Multifunctional enzyme</keyword>
<accession>A0A1G1ZE70</accession>
<evidence type="ECO:0000256" key="5">
    <source>
        <dbReference type="ARBA" id="ARBA00022857"/>
    </source>
</evidence>
<evidence type="ECO:0000259" key="10">
    <source>
        <dbReference type="Pfam" id="PF02882"/>
    </source>
</evidence>
<keyword evidence="5" id="KW-0521">NADP</keyword>